<accession>A0A815CUX8</accession>
<dbReference type="GO" id="GO:0006313">
    <property type="term" value="P:DNA transposition"/>
    <property type="evidence" value="ECO:0007669"/>
    <property type="project" value="InterPro"/>
</dbReference>
<evidence type="ECO:0000313" key="2">
    <source>
        <dbReference type="EMBL" id="CAF1289350.1"/>
    </source>
</evidence>
<dbReference type="Proteomes" id="UP000663864">
    <property type="component" value="Unassembled WGS sequence"/>
</dbReference>
<sequence length="292" mass="34599">MNICTICTHEISRRLHVSRRCIHQTIRKFDKFHTVATKPGAGRPRKGTERQRRLIKLQQLRDDTYSLTDLVRYSYTDLNLSISRSTVSRILRDFNMISYIVPRKPRITPVQRRNRVQWCYEHLSWSATDWSNVIFSDESNYEIFNRTNRIYIRRFRHDSTRFYRSQQRVHKGGGIPAHTLKLDCISIHDREYTSIEQSQSFQYASKRNIIKNIILNETCTLEKVKILVALCPRLEDLNIEIDRKNLASIIRFLLSQTNAHHLFFVCTSGIPKSCLEEIKTLIKLEKLHDCLF</sequence>
<dbReference type="EMBL" id="CAJNOT010002154">
    <property type="protein sequence ID" value="CAF1289350.1"/>
    <property type="molecule type" value="Genomic_DNA"/>
</dbReference>
<reference evidence="2" key="1">
    <citation type="submission" date="2021-02" db="EMBL/GenBank/DDBJ databases">
        <authorList>
            <person name="Nowell W R."/>
        </authorList>
    </citation>
    <scope>NUCLEOTIDE SEQUENCE</scope>
</reference>
<organism evidence="2 3">
    <name type="scientific">Rotaria sordida</name>
    <dbReference type="NCBI Taxonomy" id="392033"/>
    <lineage>
        <taxon>Eukaryota</taxon>
        <taxon>Metazoa</taxon>
        <taxon>Spiralia</taxon>
        <taxon>Gnathifera</taxon>
        <taxon>Rotifera</taxon>
        <taxon>Eurotatoria</taxon>
        <taxon>Bdelloidea</taxon>
        <taxon>Philodinida</taxon>
        <taxon>Philodinidae</taxon>
        <taxon>Rotaria</taxon>
    </lineage>
</organism>
<comment type="caution">
    <text evidence="2">The sequence shown here is derived from an EMBL/GenBank/DDBJ whole genome shotgun (WGS) entry which is preliminary data.</text>
</comment>
<dbReference type="Gene3D" id="3.30.420.10">
    <property type="entry name" value="Ribonuclease H-like superfamily/Ribonuclease H"/>
    <property type="match status" value="1"/>
</dbReference>
<evidence type="ECO:0000259" key="1">
    <source>
        <dbReference type="Pfam" id="PF01498"/>
    </source>
</evidence>
<feature type="domain" description="Transposase Tc1-like" evidence="1">
    <location>
        <begin position="61"/>
        <end position="123"/>
    </location>
</feature>
<dbReference type="Pfam" id="PF01498">
    <property type="entry name" value="HTH_Tnp_Tc3_2"/>
    <property type="match status" value="1"/>
</dbReference>
<dbReference type="GO" id="GO:0003677">
    <property type="term" value="F:DNA binding"/>
    <property type="evidence" value="ECO:0007669"/>
    <property type="project" value="InterPro"/>
</dbReference>
<proteinExistence type="predicted"/>
<protein>
    <recommendedName>
        <fullName evidence="1">Transposase Tc1-like domain-containing protein</fullName>
    </recommendedName>
</protein>
<dbReference type="GO" id="GO:0015074">
    <property type="term" value="P:DNA integration"/>
    <property type="evidence" value="ECO:0007669"/>
    <property type="project" value="InterPro"/>
</dbReference>
<gene>
    <name evidence="2" type="ORF">ZHD862_LOCUS27363</name>
</gene>
<dbReference type="InterPro" id="IPR002492">
    <property type="entry name" value="Transposase_Tc1-like"/>
</dbReference>
<dbReference type="SUPFAM" id="SSF46689">
    <property type="entry name" value="Homeodomain-like"/>
    <property type="match status" value="1"/>
</dbReference>
<evidence type="ECO:0000313" key="3">
    <source>
        <dbReference type="Proteomes" id="UP000663864"/>
    </source>
</evidence>
<dbReference type="AlphaFoldDB" id="A0A815CUX8"/>
<name>A0A815CUX8_9BILA</name>
<dbReference type="InterPro" id="IPR036397">
    <property type="entry name" value="RNaseH_sf"/>
</dbReference>
<dbReference type="PANTHER" id="PTHR46068:SF1">
    <property type="entry name" value="TRANSPOSASE IS30-LIKE HTH DOMAIN-CONTAINING PROTEIN"/>
    <property type="match status" value="1"/>
</dbReference>
<dbReference type="PANTHER" id="PTHR46068">
    <property type="entry name" value="PROTEIN CBG27172"/>
    <property type="match status" value="1"/>
</dbReference>
<dbReference type="InterPro" id="IPR009057">
    <property type="entry name" value="Homeodomain-like_sf"/>
</dbReference>
<feature type="non-terminal residue" evidence="2">
    <location>
        <position position="1"/>
    </location>
</feature>